<reference evidence="1 2" key="1">
    <citation type="submission" date="2019-01" db="EMBL/GenBank/DDBJ databases">
        <title>Sinorhodobacter populi sp. nov. isolated from the symptomatic bark tissue of Populus euramericana canker.</title>
        <authorList>
            <person name="Xu G."/>
        </authorList>
    </citation>
    <scope>NUCLEOTIDE SEQUENCE [LARGE SCALE GENOMIC DNA]</scope>
    <source>
        <strain evidence="1 2">2D-5</strain>
    </source>
</reference>
<keyword evidence="2" id="KW-1185">Reference proteome</keyword>
<evidence type="ECO:0000313" key="1">
    <source>
        <dbReference type="EMBL" id="RWR04394.1"/>
    </source>
</evidence>
<organism evidence="1 2">
    <name type="scientific">Paenirhodobacter populi</name>
    <dbReference type="NCBI Taxonomy" id="2306993"/>
    <lineage>
        <taxon>Bacteria</taxon>
        <taxon>Pseudomonadati</taxon>
        <taxon>Pseudomonadota</taxon>
        <taxon>Alphaproteobacteria</taxon>
        <taxon>Rhodobacterales</taxon>
        <taxon>Rhodobacter group</taxon>
        <taxon>Paenirhodobacter</taxon>
    </lineage>
</organism>
<name>A0A443IJB4_9RHOB</name>
<proteinExistence type="predicted"/>
<dbReference type="Proteomes" id="UP000285710">
    <property type="component" value="Unassembled WGS sequence"/>
</dbReference>
<evidence type="ECO:0000313" key="2">
    <source>
        <dbReference type="Proteomes" id="UP000285710"/>
    </source>
</evidence>
<sequence length="63" mass="7160">MLTDHPDMHELHDWPIYGPKDARIADLVWKLALEHGLRVKEIEAVIEAALTAQLQQMMGAVDK</sequence>
<accession>A0A443IJB4</accession>
<dbReference type="AlphaFoldDB" id="A0A443IJB4"/>
<reference evidence="1 2" key="2">
    <citation type="submission" date="2019-01" db="EMBL/GenBank/DDBJ databases">
        <authorList>
            <person name="Li Y."/>
        </authorList>
    </citation>
    <scope>NUCLEOTIDE SEQUENCE [LARGE SCALE GENOMIC DNA]</scope>
    <source>
        <strain evidence="1 2">2D-5</strain>
    </source>
</reference>
<dbReference type="EMBL" id="SAUW01000054">
    <property type="protein sequence ID" value="RWR04394.1"/>
    <property type="molecule type" value="Genomic_DNA"/>
</dbReference>
<comment type="caution">
    <text evidence="1">The sequence shown here is derived from an EMBL/GenBank/DDBJ whole genome shotgun (WGS) entry which is preliminary data.</text>
</comment>
<protein>
    <submittedName>
        <fullName evidence="1">Uncharacterized protein</fullName>
    </submittedName>
</protein>
<dbReference type="RefSeq" id="WP_128271096.1">
    <property type="nucleotide sequence ID" value="NZ_SAUW01000054.1"/>
</dbReference>
<gene>
    <name evidence="1" type="ORF">D2T33_21155</name>
</gene>